<dbReference type="RefSeq" id="XP_067918006.1">
    <property type="nucleotide sequence ID" value="XM_068070020.1"/>
</dbReference>
<evidence type="ECO:0000313" key="1">
    <source>
        <dbReference type="EMBL" id="PHJ16277.1"/>
    </source>
</evidence>
<protein>
    <submittedName>
        <fullName evidence="1">Uncharacterized protein</fullName>
    </submittedName>
</protein>
<gene>
    <name evidence="1" type="ORF">CSUI_009911</name>
</gene>
<dbReference type="Proteomes" id="UP000221165">
    <property type="component" value="Unassembled WGS sequence"/>
</dbReference>
<evidence type="ECO:0000313" key="2">
    <source>
        <dbReference type="Proteomes" id="UP000221165"/>
    </source>
</evidence>
<dbReference type="AlphaFoldDB" id="A0A2C6KFG9"/>
<reference evidence="1 2" key="1">
    <citation type="journal article" date="2017" name="Int. J. Parasitol.">
        <title>The genome of the protozoan parasite Cystoisospora suis and a reverse vaccinology approach to identify vaccine candidates.</title>
        <authorList>
            <person name="Palmieri N."/>
            <person name="Shrestha A."/>
            <person name="Ruttkowski B."/>
            <person name="Beck T."/>
            <person name="Vogl C."/>
            <person name="Tomley F."/>
            <person name="Blake D.P."/>
            <person name="Joachim A."/>
        </authorList>
    </citation>
    <scope>NUCLEOTIDE SEQUENCE [LARGE SCALE GENOMIC DNA]</scope>
    <source>
        <strain evidence="1 2">Wien I</strain>
    </source>
</reference>
<name>A0A2C6KFG9_9APIC</name>
<organism evidence="1 2">
    <name type="scientific">Cystoisospora suis</name>
    <dbReference type="NCBI Taxonomy" id="483139"/>
    <lineage>
        <taxon>Eukaryota</taxon>
        <taxon>Sar</taxon>
        <taxon>Alveolata</taxon>
        <taxon>Apicomplexa</taxon>
        <taxon>Conoidasida</taxon>
        <taxon>Coccidia</taxon>
        <taxon>Eucoccidiorida</taxon>
        <taxon>Eimeriorina</taxon>
        <taxon>Sarcocystidae</taxon>
        <taxon>Cystoisospora</taxon>
    </lineage>
</organism>
<dbReference type="VEuPathDB" id="ToxoDB:CSUI_009911"/>
<dbReference type="GeneID" id="94433231"/>
<feature type="non-terminal residue" evidence="1">
    <location>
        <position position="1"/>
    </location>
</feature>
<dbReference type="EMBL" id="MIGC01006304">
    <property type="protein sequence ID" value="PHJ16277.1"/>
    <property type="molecule type" value="Genomic_DNA"/>
</dbReference>
<accession>A0A2C6KFG9</accession>
<sequence length="85" mass="9416">PPPPGAFPLRYRPSLSSSCLPSNSLQILQSVFLLQSFSSVDRLFFFSSSLRQIAKHQEPNSRKSQGGLLSLIVSFLQTHPITECP</sequence>
<keyword evidence="2" id="KW-1185">Reference proteome</keyword>
<comment type="caution">
    <text evidence="1">The sequence shown here is derived from an EMBL/GenBank/DDBJ whole genome shotgun (WGS) entry which is preliminary data.</text>
</comment>
<proteinExistence type="predicted"/>